<dbReference type="Gene3D" id="3.20.20.140">
    <property type="entry name" value="Metal-dependent hydrolases"/>
    <property type="match status" value="1"/>
</dbReference>
<keyword evidence="2" id="KW-0378">Hydrolase</keyword>
<dbReference type="RefSeq" id="WP_214399538.1">
    <property type="nucleotide sequence ID" value="NZ_LR792632.1"/>
</dbReference>
<proteinExistence type="predicted"/>
<evidence type="ECO:0000313" key="3">
    <source>
        <dbReference type="Proteomes" id="UP000679213"/>
    </source>
</evidence>
<dbReference type="KEGG" id="mesg:MLAUSG7_1191"/>
<dbReference type="EMBL" id="LR792632">
    <property type="protein sequence ID" value="CAB3289371.1"/>
    <property type="molecule type" value="Genomic_DNA"/>
</dbReference>
<dbReference type="SUPFAM" id="SSF51556">
    <property type="entry name" value="Metallo-dependent hydrolases"/>
    <property type="match status" value="1"/>
</dbReference>
<evidence type="ECO:0000313" key="2">
    <source>
        <dbReference type="EMBL" id="CAB3289371.1"/>
    </source>
</evidence>
<dbReference type="NCBIfam" id="NF005552">
    <property type="entry name" value="PRK07213.1"/>
    <property type="match status" value="1"/>
</dbReference>
<evidence type="ECO:0000259" key="1">
    <source>
        <dbReference type="Pfam" id="PF01979"/>
    </source>
</evidence>
<feature type="domain" description="Amidohydrolase-related" evidence="1">
    <location>
        <begin position="45"/>
        <end position="357"/>
    </location>
</feature>
<organism evidence="2 3">
    <name type="scientific">Methanocaldococcus lauensis</name>
    <dbReference type="NCBI Taxonomy" id="2546128"/>
    <lineage>
        <taxon>Archaea</taxon>
        <taxon>Methanobacteriati</taxon>
        <taxon>Methanobacteriota</taxon>
        <taxon>Methanomada group</taxon>
        <taxon>Methanococci</taxon>
        <taxon>Methanococcales</taxon>
        <taxon>Methanocaldococcaceae</taxon>
        <taxon>Methanocaldococcus</taxon>
    </lineage>
</organism>
<dbReference type="GeneID" id="65883986"/>
<dbReference type="InterPro" id="IPR032466">
    <property type="entry name" value="Metal_Hydrolase"/>
</dbReference>
<dbReference type="Proteomes" id="UP000679213">
    <property type="component" value="Chromosome I"/>
</dbReference>
<keyword evidence="3" id="KW-1185">Reference proteome</keyword>
<dbReference type="Pfam" id="PF01979">
    <property type="entry name" value="Amidohydro_1"/>
    <property type="match status" value="1"/>
</dbReference>
<dbReference type="InterPro" id="IPR011059">
    <property type="entry name" value="Metal-dep_hydrolase_composite"/>
</dbReference>
<dbReference type="InterPro" id="IPR006680">
    <property type="entry name" value="Amidohydro-rel"/>
</dbReference>
<protein>
    <submittedName>
        <fullName evidence="2">Pyrimidine deaminase archaeal predicted</fullName>
        <ecNumber evidence="2">3.5.4.26</ecNumber>
    </submittedName>
</protein>
<dbReference type="PANTHER" id="PTHR43794:SF5">
    <property type="entry name" value="CHLOROHYDROLASE FAMILY PROTEIN"/>
    <property type="match status" value="1"/>
</dbReference>
<reference evidence="2 3" key="1">
    <citation type="submission" date="2020-04" db="EMBL/GenBank/DDBJ databases">
        <authorList>
            <consortium name="Genoscope - CEA"/>
            <person name="William W."/>
        </authorList>
    </citation>
    <scope>NUCLEOTIDE SEQUENCE [LARGE SCALE GENOMIC DNA]</scope>
    <source>
        <strain evidence="2 3">SG7</strain>
    </source>
</reference>
<dbReference type="InterPro" id="IPR050287">
    <property type="entry name" value="MTA/SAH_deaminase"/>
</dbReference>
<gene>
    <name evidence="2" type="ORF">MLAUSG7_1191</name>
</gene>
<dbReference type="PANTHER" id="PTHR43794">
    <property type="entry name" value="AMINOHYDROLASE SSNA-RELATED"/>
    <property type="match status" value="1"/>
</dbReference>
<dbReference type="EC" id="3.5.4.26" evidence="2"/>
<sequence>MLIKSQFLYGEDFKLKKGILVVEDGIIKGFTNEHSKDVINFNGLVIPPLINAHTHIADNCIKDIGINKTLDELVKPPNGLKHRYLSKVSREILIESIKLGLDDLKNNGIRYFCDFRENGIEGVKILKTSLKDYNYPKAKILGRPTKINKVDKNEVKEILRISDGLGLSGANEFEDYDLKAIYKVYKDFKDKLFAIHACEHRGSVEYSLKKYGQTEVERLINLKVYPNFIVHGTYLTDNEIDILKENNIPVVVCVRANLSFNVGYPQLNKLIDNGLFIGIGSDNFMANSPSIFREMEFIYKLYHIEPKEILKMATINNAKILKLENVGLIEEGFKGVFTFIKPTNAILFSKNIVASVVTRCEKSDVIVMNIPFETV</sequence>
<dbReference type="GO" id="GO:0008835">
    <property type="term" value="F:diaminohydroxyphosphoribosylaminopyrimidine deaminase activity"/>
    <property type="evidence" value="ECO:0007669"/>
    <property type="project" value="UniProtKB-EC"/>
</dbReference>
<name>A0A8D6PSH6_9EURY</name>
<dbReference type="AlphaFoldDB" id="A0A8D6PSH6"/>
<accession>A0A8D6PSH6</accession>
<dbReference type="CDD" id="cd01305">
    <property type="entry name" value="archeal_chlorohydrolases"/>
    <property type="match status" value="1"/>
</dbReference>
<dbReference type="Gene3D" id="2.30.40.10">
    <property type="entry name" value="Urease, subunit C, domain 1"/>
    <property type="match status" value="1"/>
</dbReference>